<accession>A0A0G4K7A3</accession>
<sequence>MRAVSGVVRKKKVKKILNMAKGYYGSHSKQMKQAKEAVIRGLKYAYRDRRQKKRMMRRLWTLRINAACRPLGISYSKFINGLKKANVIIDRKALSNLAIDDYKAFEAVVEVAKKALA</sequence>
<dbReference type="SUPFAM" id="SSF74731">
    <property type="entry name" value="Ribosomal protein L20"/>
    <property type="match status" value="1"/>
</dbReference>
<dbReference type="CDD" id="cd07026">
    <property type="entry name" value="Ribosomal_L20"/>
    <property type="match status" value="1"/>
</dbReference>
<dbReference type="GO" id="GO:0000027">
    <property type="term" value="P:ribosomal large subunit assembly"/>
    <property type="evidence" value="ECO:0007669"/>
    <property type="project" value="UniProtKB-UniRule"/>
</dbReference>
<evidence type="ECO:0000256" key="8">
    <source>
        <dbReference type="RuleBase" id="RU000560"/>
    </source>
</evidence>
<evidence type="ECO:0000256" key="3">
    <source>
        <dbReference type="ARBA" id="ARBA00022884"/>
    </source>
</evidence>
<dbReference type="GO" id="GO:0006412">
    <property type="term" value="P:translation"/>
    <property type="evidence" value="ECO:0007669"/>
    <property type="project" value="InterPro"/>
</dbReference>
<dbReference type="HAMAP" id="MF_00382">
    <property type="entry name" value="Ribosomal_bL20"/>
    <property type="match status" value="1"/>
</dbReference>
<dbReference type="InterPro" id="IPR035566">
    <property type="entry name" value="Ribosomal_protein_bL20_C"/>
</dbReference>
<dbReference type="OrthoDB" id="9808966at2"/>
<reference evidence="10" key="1">
    <citation type="submission" date="2015-04" db="EMBL/GenBank/DDBJ databases">
        <authorList>
            <person name="Mushtaq Mamoona"/>
        </authorList>
    </citation>
    <scope>NUCLEOTIDE SEQUENCE [LARGE SCALE GENOMIC DNA]</scope>
    <source>
        <strain evidence="10">AN4859/03</strain>
    </source>
</reference>
<evidence type="ECO:0000256" key="2">
    <source>
        <dbReference type="ARBA" id="ARBA00022730"/>
    </source>
</evidence>
<dbReference type="PANTHER" id="PTHR10986">
    <property type="entry name" value="39S RIBOSOMAL PROTEIN L20"/>
    <property type="match status" value="1"/>
</dbReference>
<keyword evidence="10" id="KW-1185">Reference proteome</keyword>
<protein>
    <recommendedName>
        <fullName evidence="6 7">Large ribosomal subunit protein bL20</fullName>
    </recommendedName>
</protein>
<dbReference type="GO" id="GO:0019843">
    <property type="term" value="F:rRNA binding"/>
    <property type="evidence" value="ECO:0007669"/>
    <property type="project" value="UniProtKB-UniRule"/>
</dbReference>
<dbReference type="Pfam" id="PF00453">
    <property type="entry name" value="Ribosomal_L20"/>
    <property type="match status" value="1"/>
</dbReference>
<dbReference type="PRINTS" id="PR00062">
    <property type="entry name" value="RIBOSOMALL20"/>
</dbReference>
<evidence type="ECO:0000256" key="1">
    <source>
        <dbReference type="ARBA" id="ARBA00007698"/>
    </source>
</evidence>
<name>A0A0G4K7A3_9SPIR</name>
<comment type="similarity">
    <text evidence="1 7 8">Belongs to the bacterial ribosomal protein bL20 family.</text>
</comment>
<evidence type="ECO:0000313" key="9">
    <source>
        <dbReference type="EMBL" id="CRF33481.1"/>
    </source>
</evidence>
<evidence type="ECO:0000313" key="10">
    <source>
        <dbReference type="Proteomes" id="UP000043763"/>
    </source>
</evidence>
<evidence type="ECO:0000256" key="5">
    <source>
        <dbReference type="ARBA" id="ARBA00023274"/>
    </source>
</evidence>
<dbReference type="FunFam" id="1.10.1900.20:FF:000001">
    <property type="entry name" value="50S ribosomal protein L20"/>
    <property type="match status" value="1"/>
</dbReference>
<dbReference type="AlphaFoldDB" id="A0A0G4K7A3"/>
<dbReference type="Gene3D" id="6.10.160.10">
    <property type="match status" value="1"/>
</dbReference>
<comment type="function">
    <text evidence="7 8">Binds directly to 23S ribosomal RNA and is necessary for the in vitro assembly process of the 50S ribosomal subunit. It is not involved in the protein synthesizing functions of that subunit.</text>
</comment>
<proteinExistence type="inferred from homology"/>
<evidence type="ECO:0000256" key="4">
    <source>
        <dbReference type="ARBA" id="ARBA00022980"/>
    </source>
</evidence>
<evidence type="ECO:0000256" key="7">
    <source>
        <dbReference type="HAMAP-Rule" id="MF_00382"/>
    </source>
</evidence>
<dbReference type="InterPro" id="IPR005813">
    <property type="entry name" value="Ribosomal_bL20"/>
</dbReference>
<dbReference type="Gene3D" id="1.10.1900.20">
    <property type="entry name" value="Ribosomal protein L20"/>
    <property type="match status" value="1"/>
</dbReference>
<evidence type="ECO:0000256" key="6">
    <source>
        <dbReference type="ARBA" id="ARBA00035172"/>
    </source>
</evidence>
<keyword evidence="5 7" id="KW-0687">Ribonucleoprotein</keyword>
<keyword evidence="3 7" id="KW-0694">RNA-binding</keyword>
<keyword evidence="2 7" id="KW-0699">rRNA-binding</keyword>
<dbReference type="GO" id="GO:0005840">
    <property type="term" value="C:ribosome"/>
    <property type="evidence" value="ECO:0007669"/>
    <property type="project" value="UniProtKB-KW"/>
</dbReference>
<dbReference type="GO" id="GO:1990904">
    <property type="term" value="C:ribonucleoprotein complex"/>
    <property type="evidence" value="ECO:0007669"/>
    <property type="project" value="UniProtKB-KW"/>
</dbReference>
<dbReference type="GeneID" id="44970303"/>
<dbReference type="Proteomes" id="UP000043763">
    <property type="component" value="Unassembled WGS sequence"/>
</dbReference>
<keyword evidence="4 7" id="KW-0689">Ribosomal protein</keyword>
<dbReference type="NCBIfam" id="TIGR01032">
    <property type="entry name" value="rplT_bact"/>
    <property type="match status" value="1"/>
</dbReference>
<dbReference type="EMBL" id="CVLB01000001">
    <property type="protein sequence ID" value="CRF33481.1"/>
    <property type="molecule type" value="Genomic_DNA"/>
</dbReference>
<dbReference type="SMR" id="A0A0G4K7A3"/>
<dbReference type="GO" id="GO:0003735">
    <property type="term" value="F:structural constituent of ribosome"/>
    <property type="evidence" value="ECO:0007669"/>
    <property type="project" value="InterPro"/>
</dbReference>
<gene>
    <name evidence="7" type="primary">rplT</name>
    <name evidence="9" type="ORF">BRSU_1471</name>
</gene>
<dbReference type="RefSeq" id="WP_012670268.1">
    <property type="nucleotide sequence ID" value="NZ_CVLB01000001.1"/>
</dbReference>
<organism evidence="9 10">
    <name type="scientific">Brachyspira suanatina</name>
    <dbReference type="NCBI Taxonomy" id="381802"/>
    <lineage>
        <taxon>Bacteria</taxon>
        <taxon>Pseudomonadati</taxon>
        <taxon>Spirochaetota</taxon>
        <taxon>Spirochaetia</taxon>
        <taxon>Brachyspirales</taxon>
        <taxon>Brachyspiraceae</taxon>
        <taxon>Brachyspira</taxon>
    </lineage>
</organism>